<comment type="caution">
    <text evidence="1">The sequence shown here is derived from an EMBL/GenBank/DDBJ whole genome shotgun (WGS) entry which is preliminary data.</text>
</comment>
<gene>
    <name evidence="1" type="ORF">G2W53_033771</name>
</gene>
<proteinExistence type="predicted"/>
<name>A0A834W7A3_9FABA</name>
<dbReference type="EMBL" id="JAAIUW010000010">
    <property type="protein sequence ID" value="KAF7812795.1"/>
    <property type="molecule type" value="Genomic_DNA"/>
</dbReference>
<dbReference type="Proteomes" id="UP000634136">
    <property type="component" value="Unassembled WGS sequence"/>
</dbReference>
<reference evidence="1" key="1">
    <citation type="submission" date="2020-09" db="EMBL/GenBank/DDBJ databases">
        <title>Genome-Enabled Discovery of Anthraquinone Biosynthesis in Senna tora.</title>
        <authorList>
            <person name="Kang S.-H."/>
            <person name="Pandey R.P."/>
            <person name="Lee C.-M."/>
            <person name="Sim J.-S."/>
            <person name="Jeong J.-T."/>
            <person name="Choi B.-S."/>
            <person name="Jung M."/>
            <person name="Ginzburg D."/>
            <person name="Zhao K."/>
            <person name="Won S.Y."/>
            <person name="Oh T.-J."/>
            <person name="Yu Y."/>
            <person name="Kim N.-H."/>
            <person name="Lee O.R."/>
            <person name="Lee T.-H."/>
            <person name="Bashyal P."/>
            <person name="Kim T.-S."/>
            <person name="Lee W.-H."/>
            <person name="Kawkins C."/>
            <person name="Kim C.-K."/>
            <person name="Kim J.S."/>
            <person name="Ahn B.O."/>
            <person name="Rhee S.Y."/>
            <person name="Sohng J.K."/>
        </authorList>
    </citation>
    <scope>NUCLEOTIDE SEQUENCE</scope>
    <source>
        <tissue evidence="1">Leaf</tissue>
    </source>
</reference>
<accession>A0A834W7A3</accession>
<evidence type="ECO:0000313" key="1">
    <source>
        <dbReference type="EMBL" id="KAF7812795.1"/>
    </source>
</evidence>
<sequence>MTEAPTYKALERKEKKTKFLGSSLPHARHGELADCSGFFAMTVCYGEFHRTQAMWRAKGRASKMLQSGPRVSRQLAATCSPRRASRLLWLLRHDCLLRRVPQNPSHVESKGKSK</sequence>
<evidence type="ECO:0000313" key="2">
    <source>
        <dbReference type="Proteomes" id="UP000634136"/>
    </source>
</evidence>
<protein>
    <submittedName>
        <fullName evidence="1">Uncharacterized protein</fullName>
    </submittedName>
</protein>
<keyword evidence="2" id="KW-1185">Reference proteome</keyword>
<organism evidence="1 2">
    <name type="scientific">Senna tora</name>
    <dbReference type="NCBI Taxonomy" id="362788"/>
    <lineage>
        <taxon>Eukaryota</taxon>
        <taxon>Viridiplantae</taxon>
        <taxon>Streptophyta</taxon>
        <taxon>Embryophyta</taxon>
        <taxon>Tracheophyta</taxon>
        <taxon>Spermatophyta</taxon>
        <taxon>Magnoliopsida</taxon>
        <taxon>eudicotyledons</taxon>
        <taxon>Gunneridae</taxon>
        <taxon>Pentapetalae</taxon>
        <taxon>rosids</taxon>
        <taxon>fabids</taxon>
        <taxon>Fabales</taxon>
        <taxon>Fabaceae</taxon>
        <taxon>Caesalpinioideae</taxon>
        <taxon>Cassia clade</taxon>
        <taxon>Senna</taxon>
    </lineage>
</organism>
<dbReference type="AlphaFoldDB" id="A0A834W7A3"/>